<evidence type="ECO:0000256" key="15">
    <source>
        <dbReference type="ARBA" id="ARBA00022842"/>
    </source>
</evidence>
<organism evidence="22 23">
    <name type="scientific">Vibrio ostreicida</name>
    <dbReference type="NCBI Taxonomy" id="526588"/>
    <lineage>
        <taxon>Bacteria</taxon>
        <taxon>Pseudomonadati</taxon>
        <taxon>Pseudomonadota</taxon>
        <taxon>Gammaproteobacteria</taxon>
        <taxon>Vibrionales</taxon>
        <taxon>Vibrionaceae</taxon>
        <taxon>Vibrio</taxon>
    </lineage>
</organism>
<dbReference type="Proteomes" id="UP001238540">
    <property type="component" value="Unassembled WGS sequence"/>
</dbReference>
<dbReference type="PANTHER" id="PTHR34299:SF1">
    <property type="entry name" value="DIACYLGLYCEROL KINASE"/>
    <property type="match status" value="1"/>
</dbReference>
<keyword evidence="15" id="KW-0460">Magnesium</keyword>
<keyword evidence="12 21" id="KW-0547">Nucleotide-binding</keyword>
<keyword evidence="13 21" id="KW-0418">Kinase</keyword>
<comment type="similarity">
    <text evidence="3 21">Belongs to the bacterial diacylglycerol kinase family.</text>
</comment>
<evidence type="ECO:0000256" key="2">
    <source>
        <dbReference type="ARBA" id="ARBA00004429"/>
    </source>
</evidence>
<dbReference type="CDD" id="cd14264">
    <property type="entry name" value="DAGK_IM"/>
    <property type="match status" value="1"/>
</dbReference>
<evidence type="ECO:0000256" key="14">
    <source>
        <dbReference type="ARBA" id="ARBA00022840"/>
    </source>
</evidence>
<evidence type="ECO:0000313" key="22">
    <source>
        <dbReference type="EMBL" id="MDN3609341.1"/>
    </source>
</evidence>
<dbReference type="EMBL" id="JAUFQC010000001">
    <property type="protein sequence ID" value="MDN3609341.1"/>
    <property type="molecule type" value="Genomic_DNA"/>
</dbReference>
<evidence type="ECO:0000256" key="7">
    <source>
        <dbReference type="ARBA" id="ARBA00022516"/>
    </source>
</evidence>
<sequence length="119" mass="13329">MKPGKRGLKRILYAVRYSLKGLKAGWCHEAAFRQEIVMSVVLSIVAFFLPVTHMERTMMVASLWLIVIVELINSAVEATVDRIGDEWHPLSGRAKDLGSSAVMVSFLLAVFVWLSILIK</sequence>
<evidence type="ECO:0000256" key="17">
    <source>
        <dbReference type="ARBA" id="ARBA00023098"/>
    </source>
</evidence>
<evidence type="ECO:0000256" key="9">
    <source>
        <dbReference type="ARBA" id="ARBA00022679"/>
    </source>
</evidence>
<dbReference type="Pfam" id="PF01219">
    <property type="entry name" value="DAGK_prokar"/>
    <property type="match status" value="1"/>
</dbReference>
<evidence type="ECO:0000256" key="13">
    <source>
        <dbReference type="ARBA" id="ARBA00022777"/>
    </source>
</evidence>
<feature type="transmembrane region" description="Helical" evidence="21">
    <location>
        <begin position="97"/>
        <end position="118"/>
    </location>
</feature>
<evidence type="ECO:0000313" key="23">
    <source>
        <dbReference type="Proteomes" id="UP001238540"/>
    </source>
</evidence>
<keyword evidence="19" id="KW-0594">Phospholipid biosynthesis</keyword>
<comment type="cofactor">
    <cofactor evidence="1">
        <name>Mg(2+)</name>
        <dbReference type="ChEBI" id="CHEBI:18420"/>
    </cofactor>
</comment>
<keyword evidence="16 21" id="KW-1133">Transmembrane helix</keyword>
<evidence type="ECO:0000256" key="16">
    <source>
        <dbReference type="ARBA" id="ARBA00022989"/>
    </source>
</evidence>
<keyword evidence="9 21" id="KW-0808">Transferase</keyword>
<keyword evidence="17 21" id="KW-0443">Lipid metabolism</keyword>
<keyword evidence="20 21" id="KW-1208">Phospholipid metabolism</keyword>
<dbReference type="InterPro" id="IPR036945">
    <property type="entry name" value="DAGK_sf"/>
</dbReference>
<dbReference type="InterPro" id="IPR000829">
    <property type="entry name" value="DAGK"/>
</dbReference>
<evidence type="ECO:0000256" key="6">
    <source>
        <dbReference type="ARBA" id="ARBA00022475"/>
    </source>
</evidence>
<dbReference type="PROSITE" id="PS01069">
    <property type="entry name" value="DAGK_PROKAR"/>
    <property type="match status" value="1"/>
</dbReference>
<keyword evidence="7" id="KW-0444">Lipid biosynthesis</keyword>
<dbReference type="RefSeq" id="WP_076586663.1">
    <property type="nucleotide sequence ID" value="NZ_JABEYA020000002.1"/>
</dbReference>
<feature type="transmembrane region" description="Helical" evidence="21">
    <location>
        <begin position="36"/>
        <end position="52"/>
    </location>
</feature>
<keyword evidence="18 21" id="KW-0472">Membrane</keyword>
<evidence type="ECO:0000256" key="11">
    <source>
        <dbReference type="ARBA" id="ARBA00022723"/>
    </source>
</evidence>
<accession>A0ABT8BQB7</accession>
<name>A0ABT8BQB7_9VIBR</name>
<evidence type="ECO:0000256" key="3">
    <source>
        <dbReference type="ARBA" id="ARBA00005967"/>
    </source>
</evidence>
<evidence type="ECO:0000256" key="19">
    <source>
        <dbReference type="ARBA" id="ARBA00023209"/>
    </source>
</evidence>
<dbReference type="InterPro" id="IPR033718">
    <property type="entry name" value="DAGK_prok"/>
</dbReference>
<keyword evidence="10 21" id="KW-0812">Transmembrane</keyword>
<evidence type="ECO:0000256" key="1">
    <source>
        <dbReference type="ARBA" id="ARBA00001946"/>
    </source>
</evidence>
<comment type="subcellular location">
    <subcellularLocation>
        <location evidence="2 21">Cell inner membrane</location>
        <topology evidence="2 21">Multi-pass membrane protein</topology>
    </subcellularLocation>
</comment>
<dbReference type="PANTHER" id="PTHR34299">
    <property type="entry name" value="DIACYLGLYCEROL KINASE"/>
    <property type="match status" value="1"/>
</dbReference>
<evidence type="ECO:0000256" key="20">
    <source>
        <dbReference type="ARBA" id="ARBA00023264"/>
    </source>
</evidence>
<evidence type="ECO:0000256" key="4">
    <source>
        <dbReference type="ARBA" id="ARBA00012133"/>
    </source>
</evidence>
<comment type="caution">
    <text evidence="22">The sequence shown here is derived from an EMBL/GenBank/DDBJ whole genome shotgun (WGS) entry which is preliminary data.</text>
</comment>
<dbReference type="GO" id="GO:0004143">
    <property type="term" value="F:ATP-dependent diacylglycerol kinase activity"/>
    <property type="evidence" value="ECO:0007669"/>
    <property type="project" value="UniProtKB-EC"/>
</dbReference>
<keyword evidence="6" id="KW-1003">Cell membrane</keyword>
<proteinExistence type="inferred from homology"/>
<evidence type="ECO:0000256" key="12">
    <source>
        <dbReference type="ARBA" id="ARBA00022741"/>
    </source>
</evidence>
<evidence type="ECO:0000256" key="21">
    <source>
        <dbReference type="RuleBase" id="RU363065"/>
    </source>
</evidence>
<keyword evidence="8 21" id="KW-0997">Cell inner membrane</keyword>
<comment type="caution">
    <text evidence="21">Lacks conserved residue(s) required for the propagation of feature annotation.</text>
</comment>
<evidence type="ECO:0000256" key="8">
    <source>
        <dbReference type="ARBA" id="ARBA00022519"/>
    </source>
</evidence>
<comment type="function">
    <text evidence="21">Catalyzes the ATP-dependent phosphorylation of sn-l,2-diacylglycerol (DAG) to phosphatidic acid. Involved in the recycling of diacylglycerol produced as a by-product during membrane-derived oligosaccharide (MDO) biosynthesis.</text>
</comment>
<dbReference type="EC" id="2.7.1.107" evidence="4 21"/>
<reference evidence="23" key="1">
    <citation type="journal article" date="2019" name="Int. J. Syst. Evol. Microbiol.">
        <title>The Global Catalogue of Microorganisms (GCM) 10K type strain sequencing project: providing services to taxonomists for standard genome sequencing and annotation.</title>
        <authorList>
            <consortium name="The Broad Institute Genomics Platform"/>
            <consortium name="The Broad Institute Genome Sequencing Center for Infectious Disease"/>
            <person name="Wu L."/>
            <person name="Ma J."/>
        </authorList>
    </citation>
    <scope>NUCLEOTIDE SEQUENCE [LARGE SCALE GENOMIC DNA]</scope>
    <source>
        <strain evidence="23">CECT 7398</strain>
    </source>
</reference>
<keyword evidence="23" id="KW-1185">Reference proteome</keyword>
<evidence type="ECO:0000256" key="10">
    <source>
        <dbReference type="ARBA" id="ARBA00022692"/>
    </source>
</evidence>
<evidence type="ECO:0000256" key="5">
    <source>
        <dbReference type="ARBA" id="ARBA00017575"/>
    </source>
</evidence>
<dbReference type="Gene3D" id="1.10.287.3610">
    <property type="match status" value="1"/>
</dbReference>
<comment type="catalytic activity">
    <reaction evidence="21">
        <text>a 1,2-diacyl-sn-glycerol + ATP = a 1,2-diacyl-sn-glycero-3-phosphate + ADP + H(+)</text>
        <dbReference type="Rhea" id="RHEA:10272"/>
        <dbReference type="ChEBI" id="CHEBI:15378"/>
        <dbReference type="ChEBI" id="CHEBI:17815"/>
        <dbReference type="ChEBI" id="CHEBI:30616"/>
        <dbReference type="ChEBI" id="CHEBI:58608"/>
        <dbReference type="ChEBI" id="CHEBI:456216"/>
        <dbReference type="EC" id="2.7.1.107"/>
    </reaction>
</comment>
<keyword evidence="11" id="KW-0479">Metal-binding</keyword>
<evidence type="ECO:0000256" key="18">
    <source>
        <dbReference type="ARBA" id="ARBA00023136"/>
    </source>
</evidence>
<keyword evidence="14 21" id="KW-0067">ATP-binding</keyword>
<gene>
    <name evidence="22" type="ORF">QWZ16_06350</name>
</gene>
<protein>
    <recommendedName>
        <fullName evidence="5 21">Diacylglycerol kinase</fullName>
        <ecNumber evidence="4 21">2.7.1.107</ecNumber>
    </recommendedName>
</protein>